<sequence length="231" mass="25726">MLEEETGMAQAVATEADEGATVVDMAVVAVTVVDPIETIIMEAMMITSNNNSHKTLLTITPNIKIIMGNNNMVVMINTTLNMLMMVTTMVEQLNKHHPTKLRIKDLPTTIETTRIHQPRRRMLIMGNTMGNHQQAKINSNGPRKHIINIISNIMRMPALKVVVKLIKATNNSNMNKDNRKKNTNLKVLLMMTPLPNEIKTGESALSGQIFISLGFSFFHSFFSSVVLLLSS</sequence>
<protein>
    <submittedName>
        <fullName evidence="1">Uncharacterized protein</fullName>
    </submittedName>
</protein>
<name>A0A1X2IYW1_9FUNG</name>
<dbReference type="EMBL" id="MCGE01000003">
    <property type="protein sequence ID" value="ORZ23651.1"/>
    <property type="molecule type" value="Genomic_DNA"/>
</dbReference>
<keyword evidence="2" id="KW-1185">Reference proteome</keyword>
<accession>A0A1X2IYW1</accession>
<gene>
    <name evidence="1" type="ORF">BCR42DRAFT_405215</name>
</gene>
<dbReference type="AlphaFoldDB" id="A0A1X2IYW1"/>
<comment type="caution">
    <text evidence="1">The sequence shown here is derived from an EMBL/GenBank/DDBJ whole genome shotgun (WGS) entry which is preliminary data.</text>
</comment>
<evidence type="ECO:0000313" key="2">
    <source>
        <dbReference type="Proteomes" id="UP000193560"/>
    </source>
</evidence>
<organism evidence="1 2">
    <name type="scientific">Absidia repens</name>
    <dbReference type="NCBI Taxonomy" id="90262"/>
    <lineage>
        <taxon>Eukaryota</taxon>
        <taxon>Fungi</taxon>
        <taxon>Fungi incertae sedis</taxon>
        <taxon>Mucoromycota</taxon>
        <taxon>Mucoromycotina</taxon>
        <taxon>Mucoromycetes</taxon>
        <taxon>Mucorales</taxon>
        <taxon>Cunninghamellaceae</taxon>
        <taxon>Absidia</taxon>
    </lineage>
</organism>
<evidence type="ECO:0000313" key="1">
    <source>
        <dbReference type="EMBL" id="ORZ23651.1"/>
    </source>
</evidence>
<proteinExistence type="predicted"/>
<reference evidence="1 2" key="1">
    <citation type="submission" date="2016-07" db="EMBL/GenBank/DDBJ databases">
        <title>Pervasive Adenine N6-methylation of Active Genes in Fungi.</title>
        <authorList>
            <consortium name="DOE Joint Genome Institute"/>
            <person name="Mondo S.J."/>
            <person name="Dannebaum R.O."/>
            <person name="Kuo R.C."/>
            <person name="Labutti K."/>
            <person name="Haridas S."/>
            <person name="Kuo A."/>
            <person name="Salamov A."/>
            <person name="Ahrendt S.R."/>
            <person name="Lipzen A."/>
            <person name="Sullivan W."/>
            <person name="Andreopoulos W.B."/>
            <person name="Clum A."/>
            <person name="Lindquist E."/>
            <person name="Daum C."/>
            <person name="Ramamoorthy G.K."/>
            <person name="Gryganskyi A."/>
            <person name="Culley D."/>
            <person name="Magnuson J.K."/>
            <person name="James T.Y."/>
            <person name="O'Malley M.A."/>
            <person name="Stajich J.E."/>
            <person name="Spatafora J.W."/>
            <person name="Visel A."/>
            <person name="Grigoriev I.V."/>
        </authorList>
    </citation>
    <scope>NUCLEOTIDE SEQUENCE [LARGE SCALE GENOMIC DNA]</scope>
    <source>
        <strain evidence="1 2">NRRL 1336</strain>
    </source>
</reference>
<dbReference type="Proteomes" id="UP000193560">
    <property type="component" value="Unassembled WGS sequence"/>
</dbReference>